<dbReference type="InterPro" id="IPR036388">
    <property type="entry name" value="WH-like_DNA-bd_sf"/>
</dbReference>
<proteinExistence type="predicted"/>
<evidence type="ECO:0000313" key="2">
    <source>
        <dbReference type="Proteomes" id="UP000766550"/>
    </source>
</evidence>
<reference evidence="1 2" key="1">
    <citation type="submission" date="2021-06" db="EMBL/GenBank/DDBJ databases">
        <title>New haloarchaea isolates fom saline soil.</title>
        <authorList>
            <person name="Duran-Viseras A."/>
            <person name="Sanchez-Porro C.S."/>
            <person name="Ventosa A."/>
        </authorList>
    </citation>
    <scope>NUCLEOTIDE SEQUENCE [LARGE SCALE GENOMIC DNA]</scope>
    <source>
        <strain evidence="1 2">JCM 183640</strain>
    </source>
</reference>
<dbReference type="InterPro" id="IPR011991">
    <property type="entry name" value="ArsR-like_HTH"/>
</dbReference>
<dbReference type="SUPFAM" id="SSF46785">
    <property type="entry name" value="Winged helix' DNA-binding domain"/>
    <property type="match status" value="1"/>
</dbReference>
<dbReference type="CDD" id="cd00090">
    <property type="entry name" value="HTH_ARSR"/>
    <property type="match status" value="1"/>
</dbReference>
<dbReference type="Pfam" id="PF12840">
    <property type="entry name" value="HTH_20"/>
    <property type="match status" value="1"/>
</dbReference>
<keyword evidence="2" id="KW-1185">Reference proteome</keyword>
<comment type="caution">
    <text evidence="1">The sequence shown here is derived from an EMBL/GenBank/DDBJ whole genome shotgun (WGS) entry which is preliminary data.</text>
</comment>
<sequence length="116" mass="13367">MTAEPSPPDLFATLDDDYARDILVATKAERLSAKELSEECEMSRPTVSRRVNALVEQGLLEEYTHVDPGGRHYREYEARLERVEVLLRAEGFDVRIDRRPDPADRLTSIFQDMRSD</sequence>
<dbReference type="Gene3D" id="1.10.10.10">
    <property type="entry name" value="Winged helix-like DNA-binding domain superfamily/Winged helix DNA-binding domain"/>
    <property type="match status" value="1"/>
</dbReference>
<gene>
    <name evidence="1" type="ORF">KTS45_12685</name>
</gene>
<organism evidence="1 2">
    <name type="scientific">Haloarcula limicola</name>
    <dbReference type="NCBI Taxonomy" id="1429915"/>
    <lineage>
        <taxon>Archaea</taxon>
        <taxon>Methanobacteriati</taxon>
        <taxon>Methanobacteriota</taxon>
        <taxon>Stenosarchaea group</taxon>
        <taxon>Halobacteria</taxon>
        <taxon>Halobacteriales</taxon>
        <taxon>Haloarculaceae</taxon>
        <taxon>Haloarcula</taxon>
    </lineage>
</organism>
<dbReference type="InterPro" id="IPR036390">
    <property type="entry name" value="WH_DNA-bd_sf"/>
</dbReference>
<dbReference type="EMBL" id="JAHQXF010000002">
    <property type="protein sequence ID" value="MBV0925053.1"/>
    <property type="molecule type" value="Genomic_DNA"/>
</dbReference>
<accession>A0A8J7YAT5</accession>
<protein>
    <submittedName>
        <fullName evidence="1">Winged helix-turn-helix domain-containing protein</fullName>
    </submittedName>
</protein>
<name>A0A8J7YAT5_9EURY</name>
<dbReference type="Proteomes" id="UP000766550">
    <property type="component" value="Unassembled WGS sequence"/>
</dbReference>
<dbReference type="OrthoDB" id="290446at2157"/>
<dbReference type="AlphaFoldDB" id="A0A8J7YAT5"/>
<dbReference type="RefSeq" id="WP_162317894.1">
    <property type="nucleotide sequence ID" value="NZ_JAHQXF010000002.1"/>
</dbReference>
<evidence type="ECO:0000313" key="1">
    <source>
        <dbReference type="EMBL" id="MBV0925053.1"/>
    </source>
</evidence>